<dbReference type="InterPro" id="IPR041492">
    <property type="entry name" value="HAD_2"/>
</dbReference>
<reference evidence="1 2" key="1">
    <citation type="submission" date="2019-04" db="EMBL/GenBank/DDBJ databases">
        <authorList>
            <person name="Liu Q."/>
            <person name="Xin Y.-H."/>
        </authorList>
    </citation>
    <scope>NUCLEOTIDE SEQUENCE [LARGE SCALE GENOMIC DNA]</scope>
    <source>
        <strain evidence="1 2">AM23</strain>
    </source>
</reference>
<comment type="caution">
    <text evidence="1">The sequence shown here is derived from an EMBL/GenBank/DDBJ whole genome shotgun (WGS) entry which is preliminary data.</text>
</comment>
<dbReference type="OrthoDB" id="9776368at2"/>
<dbReference type="SUPFAM" id="SSF56784">
    <property type="entry name" value="HAD-like"/>
    <property type="match status" value="1"/>
</dbReference>
<dbReference type="SFLD" id="SFLDS00003">
    <property type="entry name" value="Haloacid_Dehalogenase"/>
    <property type="match status" value="1"/>
</dbReference>
<dbReference type="AlphaFoldDB" id="A0A4S5E745"/>
<dbReference type="InterPro" id="IPR023214">
    <property type="entry name" value="HAD_sf"/>
</dbReference>
<keyword evidence="1" id="KW-0378">Hydrolase</keyword>
<dbReference type="InterPro" id="IPR036412">
    <property type="entry name" value="HAD-like_sf"/>
</dbReference>
<dbReference type="GO" id="GO:0016787">
    <property type="term" value="F:hydrolase activity"/>
    <property type="evidence" value="ECO:0007669"/>
    <property type="project" value="UniProtKB-KW"/>
</dbReference>
<sequence length="237" mass="24621">MAQTALWQACPVASIYSLILFDLDGTLVDPAGAITGGISAALRSHDLPVPDDAVLDAMVGPPLVHSLTGLAAVPEPLIDHVVATYRAGYVATGIHRSRPYPGIARCVQALADDGAVVAVATQKPEWLAEELLSAQRLRHLFASVHGSPRNESVATGGKTPIIRAALERHAPVLEQAGPQQAVMIGDRSHDVEGAHANGVPCIGVAWGFAARGELEDAGADAVVHSAEELLEVLRGGL</sequence>
<dbReference type="Gene3D" id="3.40.50.1000">
    <property type="entry name" value="HAD superfamily/HAD-like"/>
    <property type="match status" value="1"/>
</dbReference>
<dbReference type="Gene3D" id="1.10.150.240">
    <property type="entry name" value="Putative phosphatase, domain 2"/>
    <property type="match status" value="1"/>
</dbReference>
<dbReference type="Proteomes" id="UP000305233">
    <property type="component" value="Unassembled WGS sequence"/>
</dbReference>
<dbReference type="Pfam" id="PF13419">
    <property type="entry name" value="HAD_2"/>
    <property type="match status" value="1"/>
</dbReference>
<evidence type="ECO:0000313" key="1">
    <source>
        <dbReference type="EMBL" id="THJ67388.1"/>
    </source>
</evidence>
<keyword evidence="2" id="KW-1185">Reference proteome</keyword>
<name>A0A4S5E745_9MICC</name>
<accession>A0A4S5E745</accession>
<dbReference type="InterPro" id="IPR050155">
    <property type="entry name" value="HAD-like_hydrolase_sf"/>
</dbReference>
<evidence type="ECO:0000313" key="2">
    <source>
        <dbReference type="Proteomes" id="UP000305233"/>
    </source>
</evidence>
<proteinExistence type="predicted"/>
<dbReference type="EMBL" id="SSWH01000003">
    <property type="protein sequence ID" value="THJ67388.1"/>
    <property type="molecule type" value="Genomic_DNA"/>
</dbReference>
<dbReference type="InterPro" id="IPR023198">
    <property type="entry name" value="PGP-like_dom2"/>
</dbReference>
<protein>
    <submittedName>
        <fullName evidence="1">HAD family hydrolase</fullName>
    </submittedName>
</protein>
<dbReference type="GO" id="GO:0005829">
    <property type="term" value="C:cytosol"/>
    <property type="evidence" value="ECO:0007669"/>
    <property type="project" value="TreeGrafter"/>
</dbReference>
<dbReference type="PANTHER" id="PTHR43434:SF20">
    <property type="entry name" value="5'-NUCLEOTIDASE"/>
    <property type="match status" value="1"/>
</dbReference>
<gene>
    <name evidence="1" type="ORF">E8P82_04580</name>
</gene>
<dbReference type="PANTHER" id="PTHR43434">
    <property type="entry name" value="PHOSPHOGLYCOLATE PHOSPHATASE"/>
    <property type="match status" value="1"/>
</dbReference>
<dbReference type="GO" id="GO:0004713">
    <property type="term" value="F:protein tyrosine kinase activity"/>
    <property type="evidence" value="ECO:0007669"/>
    <property type="project" value="TreeGrafter"/>
</dbReference>
<dbReference type="SFLD" id="SFLDG01129">
    <property type="entry name" value="C1.5:_HAD__Beta-PGM__Phosphata"/>
    <property type="match status" value="1"/>
</dbReference>
<organism evidence="1 2">
    <name type="scientific">Arthrobacter echini</name>
    <dbReference type="NCBI Taxonomy" id="1529066"/>
    <lineage>
        <taxon>Bacteria</taxon>
        <taxon>Bacillati</taxon>
        <taxon>Actinomycetota</taxon>
        <taxon>Actinomycetes</taxon>
        <taxon>Micrococcales</taxon>
        <taxon>Micrococcaceae</taxon>
        <taxon>Arthrobacter</taxon>
    </lineage>
</organism>